<gene>
    <name evidence="3" type="ORF">TVAG_390140</name>
</gene>
<dbReference type="GO" id="GO:0070628">
    <property type="term" value="F:proteasome binding"/>
    <property type="evidence" value="ECO:0000318"/>
    <property type="project" value="GO_Central"/>
</dbReference>
<reference evidence="3" key="1">
    <citation type="submission" date="2006-10" db="EMBL/GenBank/DDBJ databases">
        <authorList>
            <person name="Amadeo P."/>
            <person name="Zhao Q."/>
            <person name="Wortman J."/>
            <person name="Fraser-Liggett C."/>
            <person name="Carlton J."/>
        </authorList>
    </citation>
    <scope>NUCLEOTIDE SEQUENCE</scope>
    <source>
        <strain evidence="3">G3</strain>
    </source>
</reference>
<dbReference type="Pfam" id="PF23096">
    <property type="entry name" value="HEAT_PSME4"/>
    <property type="match status" value="1"/>
</dbReference>
<dbReference type="VEuPathDB" id="TrichDB:TVAG_390140"/>
<evidence type="ECO:0000313" key="3">
    <source>
        <dbReference type="EMBL" id="EAY13617.1"/>
    </source>
</evidence>
<dbReference type="KEGG" id="tva:4771596"/>
<dbReference type="InterPro" id="IPR055455">
    <property type="entry name" value="HEAT_PSME4"/>
</dbReference>
<dbReference type="GO" id="GO:0016607">
    <property type="term" value="C:nuclear speck"/>
    <property type="evidence" value="ECO:0007669"/>
    <property type="project" value="UniProtKB-SubCell"/>
</dbReference>
<dbReference type="eggNOG" id="KOG1851">
    <property type="taxonomic scope" value="Eukaryota"/>
</dbReference>
<keyword evidence="4" id="KW-1185">Reference proteome</keyword>
<dbReference type="GO" id="GO:0010499">
    <property type="term" value="P:proteasomal ubiquitin-independent protein catabolic process"/>
    <property type="evidence" value="ECO:0000318"/>
    <property type="project" value="GO_Central"/>
</dbReference>
<dbReference type="Proteomes" id="UP000001542">
    <property type="component" value="Unassembled WGS sequence"/>
</dbReference>
<dbReference type="RefSeq" id="XP_001325840.1">
    <property type="nucleotide sequence ID" value="XM_001325805.1"/>
</dbReference>
<organism evidence="3 4">
    <name type="scientific">Trichomonas vaginalis (strain ATCC PRA-98 / G3)</name>
    <dbReference type="NCBI Taxonomy" id="412133"/>
    <lineage>
        <taxon>Eukaryota</taxon>
        <taxon>Metamonada</taxon>
        <taxon>Parabasalia</taxon>
        <taxon>Trichomonadida</taxon>
        <taxon>Trichomonadidae</taxon>
        <taxon>Trichomonas</taxon>
    </lineage>
</organism>
<dbReference type="InParanoid" id="A2E1B6"/>
<evidence type="ECO:0000256" key="1">
    <source>
        <dbReference type="ARBA" id="ARBA00004324"/>
    </source>
</evidence>
<accession>A2E1B6</accession>
<dbReference type="GO" id="GO:0005829">
    <property type="term" value="C:cytosol"/>
    <property type="evidence" value="ECO:0000318"/>
    <property type="project" value="GO_Central"/>
</dbReference>
<protein>
    <recommendedName>
        <fullName evidence="2">Proteasome activator complex subunit 4-like HEAT repeat-like domain-containing protein</fullName>
    </recommendedName>
</protein>
<comment type="subcellular location">
    <subcellularLocation>
        <location evidence="1">Nucleus speckle</location>
    </subcellularLocation>
</comment>
<sequence>MSLTNVKLAEHKRHLLPPYIRTHLLEEEQNWKEAIFANLEKYIQEGKPDQIDYWFNALDVYTSFETFTLTAAELEKIGYILYNFIITSKHLTLVSTAAQLFVSIIEPKHIKLNLKFDWKPIYKILYDSMLSHSKTRYTKYPSKFIETLIIFIRYARNYWEESATEKMLNEWKMILDPHYQTFTLGISQLTLFLPVNHNKHNIWLTMFRNLWTLYRSISYDFQFFELFARLSRQGYEDVPWSDMLPFIFNVAATHMGIPTALLETPLPQAVGINPELYSQFYKDCATLDEILALFAQIVAHLLTGSTRMQTRSLLSRMLYIIAPLCTVNTDSDDSDGEFDAPILFIDELINEYSKRVKYDRDFPEMAKLEPFNSEDHAWFAEQLIRLIVMNQFHENPPLNNIIKFAQICPSIVIPPVIQSIQYSFNYEHLKTTAIQSLLAIAPAVIYSGECFQDFMPLVVRSAEEISFMDTTKSSVVFSLISFIATTVPLTKEHEQFIFTITQRCIEFCEHAIGEDFIPSLGEILTTMSRLISTIPPHMATKIAQMVKNKVEDINGQALSSIVEALDNYAPPIFAEEALKATTLKQYTILKALARQTDQFYLEKMEQLTVTILGGFINTNKKIRDESCAVMKWILKNMLNTYPMLPKKTGYVNSKQIDLKWHVPKEESIEKADNLIKSCLSAAKELIESKNRDEQLQGITICRSIIKGTLAAVSSDDIPHYNDKEGMTTPPLERFHDQRIAQRFLETVDLLVTVISSEKFNRRAISQALKILEYANAPRDHIASEIEGLTTEHNYNADTGHVVLLAPQLEAMTYNVAYWKGLQLYSLRHSLMHVRFPKCTRTVLEHAFKLATHSYEKIRNAATSYISVTTASFHDNFFDLFDKAIDLLEKVGKSESQEIEGIGKKDDIIAGISDIITALPNCYMNRKTFYMIMRAALAICIQLSPDEHLDSARSLRQVIVILLDQTDSGDYLFSPKYLSKSDNIQDDEISDKPFSELRKWFAKEAIKKNSLYPSSRETWNYAAALVCAIIFGQPLVFDAEILTFVLSLIKTDDRAVRECVIGIMPTLIESFIPRIPRPQGVKISEINEENYDDAAFEDRRMPTQASKMPKFLTKEEYLDIETIKKYFPNEDAEERVKMHKVLFDTLEELGDPLEQMITYLVDAQIHKDDNFSKTRVAFWCALCRFLGINFTHKLFDRASVMINSQSLVPQHVVAAEIFAGVLHSVKSRPYSYVKQVSEFVLPFVTRLLSTCDPVYHSLWYLSFFMCFNEMDPRRLFWLYEHILTCVPTDDNLRAARAVSLITDILLDVAFKIKGLTEKICAIATVPLFSNQALSFEQIRESSVRALIQMVSLTFDVDLRGRNQASLDLLSKFVDTTDNEDFINRFVVSSFGVQSLATLSMGEFVLSHFQKWATYITGKDEDKEQLARAGLCAVASSNWLGSISKYPVGPNEGKEVVKRILAEFLKISQHPWQIQCVLILIIESFLASSYFLFDDDEVMPQIVEDVVIVGLGTNHTDVQDAAAQLLTFICHHSMSFSVRICDLIPRFSAMLHDQQIQTRLAGAKALYALINGTTMFDDVPQYVIDCFQILSDAMETDKAVEPTISQSFSDFWSTNESNLMKSAAETLAPFRASLRPSYFC</sequence>
<dbReference type="GO" id="GO:0016504">
    <property type="term" value="F:peptidase activator activity"/>
    <property type="evidence" value="ECO:0000318"/>
    <property type="project" value="GO_Central"/>
</dbReference>
<dbReference type="InterPro" id="IPR011989">
    <property type="entry name" value="ARM-like"/>
</dbReference>
<dbReference type="SMR" id="A2E1B6"/>
<evidence type="ECO:0000259" key="2">
    <source>
        <dbReference type="Pfam" id="PF23096"/>
    </source>
</evidence>
<name>A2E1B6_TRIV3</name>
<dbReference type="Gene3D" id="1.25.10.10">
    <property type="entry name" value="Leucine-rich Repeat Variant"/>
    <property type="match status" value="1"/>
</dbReference>
<dbReference type="InterPro" id="IPR035309">
    <property type="entry name" value="PSME4"/>
</dbReference>
<dbReference type="OrthoDB" id="17907at2759"/>
<dbReference type="OMA" id="HANIVRQ"/>
<feature type="domain" description="Proteasome activator complex subunit 4-like HEAT repeat-like" evidence="2">
    <location>
        <begin position="1153"/>
        <end position="1288"/>
    </location>
</feature>
<dbReference type="EMBL" id="DS113283">
    <property type="protein sequence ID" value="EAY13617.1"/>
    <property type="molecule type" value="Genomic_DNA"/>
</dbReference>
<proteinExistence type="predicted"/>
<dbReference type="STRING" id="5722.A2E1B6"/>
<dbReference type="SUPFAM" id="SSF48371">
    <property type="entry name" value="ARM repeat"/>
    <property type="match status" value="2"/>
</dbReference>
<reference evidence="3" key="2">
    <citation type="journal article" date="2007" name="Science">
        <title>Draft genome sequence of the sexually transmitted pathogen Trichomonas vaginalis.</title>
        <authorList>
            <person name="Carlton J.M."/>
            <person name="Hirt R.P."/>
            <person name="Silva J.C."/>
            <person name="Delcher A.L."/>
            <person name="Schatz M."/>
            <person name="Zhao Q."/>
            <person name="Wortman J.R."/>
            <person name="Bidwell S.L."/>
            <person name="Alsmark U.C.M."/>
            <person name="Besteiro S."/>
            <person name="Sicheritz-Ponten T."/>
            <person name="Noel C.J."/>
            <person name="Dacks J.B."/>
            <person name="Foster P.G."/>
            <person name="Simillion C."/>
            <person name="Van de Peer Y."/>
            <person name="Miranda-Saavedra D."/>
            <person name="Barton G.J."/>
            <person name="Westrop G.D."/>
            <person name="Mueller S."/>
            <person name="Dessi D."/>
            <person name="Fiori P.L."/>
            <person name="Ren Q."/>
            <person name="Paulsen I."/>
            <person name="Zhang H."/>
            <person name="Bastida-Corcuera F.D."/>
            <person name="Simoes-Barbosa A."/>
            <person name="Brown M.T."/>
            <person name="Hayes R.D."/>
            <person name="Mukherjee M."/>
            <person name="Okumura C.Y."/>
            <person name="Schneider R."/>
            <person name="Smith A.J."/>
            <person name="Vanacova S."/>
            <person name="Villalvazo M."/>
            <person name="Haas B.J."/>
            <person name="Pertea M."/>
            <person name="Feldblyum T.V."/>
            <person name="Utterback T.R."/>
            <person name="Shu C.L."/>
            <person name="Osoegawa K."/>
            <person name="de Jong P.J."/>
            <person name="Hrdy I."/>
            <person name="Horvathova L."/>
            <person name="Zubacova Z."/>
            <person name="Dolezal P."/>
            <person name="Malik S.B."/>
            <person name="Logsdon J.M. Jr."/>
            <person name="Henze K."/>
            <person name="Gupta A."/>
            <person name="Wang C.C."/>
            <person name="Dunne R.L."/>
            <person name="Upcroft J.A."/>
            <person name="Upcroft P."/>
            <person name="White O."/>
            <person name="Salzberg S.L."/>
            <person name="Tang P."/>
            <person name="Chiu C.-H."/>
            <person name="Lee Y.-S."/>
            <person name="Embley T.M."/>
            <person name="Coombs G.H."/>
            <person name="Mottram J.C."/>
            <person name="Tachezy J."/>
            <person name="Fraser-Liggett C.M."/>
            <person name="Johnson P.J."/>
        </authorList>
    </citation>
    <scope>NUCLEOTIDE SEQUENCE [LARGE SCALE GENOMIC DNA]</scope>
    <source>
        <strain evidence="3">G3</strain>
    </source>
</reference>
<dbReference type="PANTHER" id="PTHR32170:SF3">
    <property type="entry name" value="PROTEASOME ACTIVATOR COMPLEX SUBUNIT 4"/>
    <property type="match status" value="1"/>
</dbReference>
<dbReference type="PANTHER" id="PTHR32170">
    <property type="entry name" value="PROTEASOME ACTIVATOR COMPLEX SUBUNIT 4"/>
    <property type="match status" value="1"/>
</dbReference>
<dbReference type="GO" id="GO:0005634">
    <property type="term" value="C:nucleus"/>
    <property type="evidence" value="ECO:0000318"/>
    <property type="project" value="GO_Central"/>
</dbReference>
<dbReference type="VEuPathDB" id="TrichDB:TVAGG3_0990630"/>
<dbReference type="InterPro" id="IPR016024">
    <property type="entry name" value="ARM-type_fold"/>
</dbReference>
<evidence type="ECO:0000313" key="4">
    <source>
        <dbReference type="Proteomes" id="UP000001542"/>
    </source>
</evidence>